<dbReference type="InterPro" id="IPR036890">
    <property type="entry name" value="HATPase_C_sf"/>
</dbReference>
<reference evidence="12 15" key="2">
    <citation type="submission" date="2020-12" db="EMBL/GenBank/DDBJ databases">
        <title>FDA dAtabase for Regulatory Grade micrObial Sequences (FDA-ARGOS): Supporting development and validation of Infectious Disease Dx tests.</title>
        <authorList>
            <person name="Sproer C."/>
            <person name="Gronow S."/>
            <person name="Severitt S."/>
            <person name="Schroder I."/>
            <person name="Tallon L."/>
            <person name="Sadzewicz L."/>
            <person name="Zhao X."/>
            <person name="Boylan J."/>
            <person name="Ott S."/>
            <person name="Bowen H."/>
            <person name="Vavikolanu K."/>
            <person name="Mehta A."/>
            <person name="Aluvathingal J."/>
            <person name="Nadendla S."/>
            <person name="Lowell S."/>
            <person name="Myers T."/>
            <person name="Yan Y."/>
            <person name="Sichtig H."/>
        </authorList>
    </citation>
    <scope>NUCLEOTIDE SEQUENCE [LARGE SCALE GENOMIC DNA]</scope>
    <source>
        <strain evidence="12 15">FDAARGOS_872</strain>
    </source>
</reference>
<feature type="domain" description="Histidine kinase" evidence="11">
    <location>
        <begin position="149"/>
        <end position="377"/>
    </location>
</feature>
<evidence type="ECO:0000256" key="6">
    <source>
        <dbReference type="ARBA" id="ARBA00022692"/>
    </source>
</evidence>
<dbReference type="OrthoDB" id="8554694at2"/>
<dbReference type="InterPro" id="IPR005467">
    <property type="entry name" value="His_kinase_dom"/>
</dbReference>
<keyword evidence="4" id="KW-0597">Phosphoprotein</keyword>
<dbReference type="SMART" id="SM00387">
    <property type="entry name" value="HATPase_c"/>
    <property type="match status" value="1"/>
</dbReference>
<dbReference type="Pfam" id="PF00512">
    <property type="entry name" value="HisKA"/>
    <property type="match status" value="1"/>
</dbReference>
<dbReference type="InterPro" id="IPR003594">
    <property type="entry name" value="HATPase_dom"/>
</dbReference>
<feature type="transmembrane region" description="Helical" evidence="10">
    <location>
        <begin position="29"/>
        <end position="52"/>
    </location>
</feature>
<keyword evidence="6 10" id="KW-0812">Transmembrane</keyword>
<dbReference type="PANTHER" id="PTHR45436:SF1">
    <property type="entry name" value="SENSOR PROTEIN QSEC"/>
    <property type="match status" value="1"/>
</dbReference>
<evidence type="ECO:0000256" key="2">
    <source>
        <dbReference type="ARBA" id="ARBA00004370"/>
    </source>
</evidence>
<comment type="subcellular location">
    <subcellularLocation>
        <location evidence="2">Membrane</location>
    </subcellularLocation>
</comment>
<dbReference type="Pfam" id="PF02518">
    <property type="entry name" value="HATPase_c"/>
    <property type="match status" value="1"/>
</dbReference>
<organism evidence="13 14">
    <name type="scientific">Oligella ureolytica</name>
    <dbReference type="NCBI Taxonomy" id="90244"/>
    <lineage>
        <taxon>Bacteria</taxon>
        <taxon>Pseudomonadati</taxon>
        <taxon>Pseudomonadota</taxon>
        <taxon>Betaproteobacteria</taxon>
        <taxon>Burkholderiales</taxon>
        <taxon>Alcaligenaceae</taxon>
        <taxon>Oligella</taxon>
    </lineage>
</organism>
<keyword evidence="8 10" id="KW-1133">Transmembrane helix</keyword>
<dbReference type="EMBL" id="UGSB01000001">
    <property type="protein sequence ID" value="SUA57416.1"/>
    <property type="molecule type" value="Genomic_DNA"/>
</dbReference>
<evidence type="ECO:0000313" key="12">
    <source>
        <dbReference type="EMBL" id="QPT39748.1"/>
    </source>
</evidence>
<gene>
    <name evidence="13" type="primary">qseC_2</name>
    <name evidence="12" type="ORF">I6G29_11560</name>
    <name evidence="13" type="ORF">NCTC11997_02380</name>
</gene>
<keyword evidence="5 13" id="KW-0808">Transferase</keyword>
<dbReference type="PANTHER" id="PTHR45436">
    <property type="entry name" value="SENSOR HISTIDINE KINASE YKOH"/>
    <property type="match status" value="1"/>
</dbReference>
<dbReference type="Gene3D" id="3.30.565.10">
    <property type="entry name" value="Histidine kinase-like ATPase, C-terminal domain"/>
    <property type="match status" value="1"/>
</dbReference>
<dbReference type="GO" id="GO:0000155">
    <property type="term" value="F:phosphorelay sensor kinase activity"/>
    <property type="evidence" value="ECO:0007669"/>
    <property type="project" value="InterPro"/>
</dbReference>
<keyword evidence="15" id="KW-1185">Reference proteome</keyword>
<dbReference type="InterPro" id="IPR050428">
    <property type="entry name" value="TCS_sensor_his_kinase"/>
</dbReference>
<dbReference type="InterPro" id="IPR004358">
    <property type="entry name" value="Sig_transdc_His_kin-like_C"/>
</dbReference>
<dbReference type="GO" id="GO:0005886">
    <property type="term" value="C:plasma membrane"/>
    <property type="evidence" value="ECO:0007669"/>
    <property type="project" value="TreeGrafter"/>
</dbReference>
<keyword evidence="9 10" id="KW-0472">Membrane</keyword>
<dbReference type="EC" id="2.7.13.3" evidence="3"/>
<evidence type="ECO:0000256" key="5">
    <source>
        <dbReference type="ARBA" id="ARBA00022679"/>
    </source>
</evidence>
<evidence type="ECO:0000259" key="11">
    <source>
        <dbReference type="PROSITE" id="PS50109"/>
    </source>
</evidence>
<comment type="catalytic activity">
    <reaction evidence="1">
        <text>ATP + protein L-histidine = ADP + protein N-phospho-L-histidine.</text>
        <dbReference type="EC" id="2.7.13.3"/>
    </reaction>
</comment>
<dbReference type="EMBL" id="CP065725">
    <property type="protein sequence ID" value="QPT39748.1"/>
    <property type="molecule type" value="Genomic_DNA"/>
</dbReference>
<evidence type="ECO:0000313" key="15">
    <source>
        <dbReference type="Proteomes" id="UP000594903"/>
    </source>
</evidence>
<dbReference type="SUPFAM" id="SSF55874">
    <property type="entry name" value="ATPase domain of HSP90 chaperone/DNA topoisomerase II/histidine kinase"/>
    <property type="match status" value="1"/>
</dbReference>
<feature type="transmembrane region" description="Helical" evidence="10">
    <location>
        <begin position="64"/>
        <end position="88"/>
    </location>
</feature>
<dbReference type="STRING" id="1122619.GCA_000373745_00309"/>
<sequence length="383" mass="42939">MADFSKHKSSVKRSRWWSFAKSDSLFGQLIKFLAVSLVLVVFVDWLLTWGLVRTVSTGAVNDNNLFLLVVVSQVFLFLIGAVAVTYFVRKALHTIEEVGQQLSQRSYDDLSPIEVENLPTELKPLVERTNLLLADLQEAMQAQSRFVYHASHQFRTPLTALRMESELMLGQDYSPDVRQRAERIHQISDRLIHLGEQLLLLAKAESGQRIKDSFTRIDLADWAMEVGSKWVPKMRRAGIELQFVGPTRGLFASTAIGRQLADKELLVEADPMLLEELLANLLDNILKYAKGATLVTIAVKTGPLSLIVEDDGCGIETRDEHMPFEMFFRGNSNDTAGAGLGLAIVKEIAKAHGTELSLFTRPQIEGTRFTLVFSKLKMGFYPV</sequence>
<dbReference type="CDD" id="cd00082">
    <property type="entry name" value="HisKA"/>
    <property type="match status" value="1"/>
</dbReference>
<dbReference type="InterPro" id="IPR036097">
    <property type="entry name" value="HisK_dim/P_sf"/>
</dbReference>
<evidence type="ECO:0000256" key="7">
    <source>
        <dbReference type="ARBA" id="ARBA00022777"/>
    </source>
</evidence>
<dbReference type="PROSITE" id="PS50109">
    <property type="entry name" value="HIS_KIN"/>
    <property type="match status" value="1"/>
</dbReference>
<dbReference type="InterPro" id="IPR003661">
    <property type="entry name" value="HisK_dim/P_dom"/>
</dbReference>
<dbReference type="AlphaFoldDB" id="A0A378XJJ2"/>
<dbReference type="RefSeq" id="WP_018573487.1">
    <property type="nucleotide sequence ID" value="NZ_CP065725.1"/>
</dbReference>
<dbReference type="Gene3D" id="1.10.287.130">
    <property type="match status" value="1"/>
</dbReference>
<proteinExistence type="predicted"/>
<reference evidence="13 14" key="1">
    <citation type="submission" date="2018-06" db="EMBL/GenBank/DDBJ databases">
        <authorList>
            <consortium name="Pathogen Informatics"/>
            <person name="Doyle S."/>
        </authorList>
    </citation>
    <scope>NUCLEOTIDE SEQUENCE [LARGE SCALE GENOMIC DNA]</scope>
    <source>
        <strain evidence="13 14">NCTC11997</strain>
    </source>
</reference>
<dbReference type="SUPFAM" id="SSF47384">
    <property type="entry name" value="Homodimeric domain of signal transducing histidine kinase"/>
    <property type="match status" value="1"/>
</dbReference>
<dbReference type="SMART" id="SM00388">
    <property type="entry name" value="HisKA"/>
    <property type="match status" value="1"/>
</dbReference>
<dbReference type="Proteomes" id="UP000254603">
    <property type="component" value="Unassembled WGS sequence"/>
</dbReference>
<accession>A0A378XJJ2</accession>
<evidence type="ECO:0000313" key="14">
    <source>
        <dbReference type="Proteomes" id="UP000254603"/>
    </source>
</evidence>
<name>A0A378XJJ2_9BURK</name>
<protein>
    <recommendedName>
        <fullName evidence="3">histidine kinase</fullName>
        <ecNumber evidence="3">2.7.13.3</ecNumber>
    </recommendedName>
</protein>
<evidence type="ECO:0000256" key="3">
    <source>
        <dbReference type="ARBA" id="ARBA00012438"/>
    </source>
</evidence>
<dbReference type="Proteomes" id="UP000594903">
    <property type="component" value="Chromosome"/>
</dbReference>
<evidence type="ECO:0000256" key="10">
    <source>
        <dbReference type="SAM" id="Phobius"/>
    </source>
</evidence>
<evidence type="ECO:0000256" key="1">
    <source>
        <dbReference type="ARBA" id="ARBA00000085"/>
    </source>
</evidence>
<keyword evidence="7 12" id="KW-0418">Kinase</keyword>
<evidence type="ECO:0000313" key="13">
    <source>
        <dbReference type="EMBL" id="SUA57416.1"/>
    </source>
</evidence>
<evidence type="ECO:0000256" key="9">
    <source>
        <dbReference type="ARBA" id="ARBA00023136"/>
    </source>
</evidence>
<evidence type="ECO:0000256" key="8">
    <source>
        <dbReference type="ARBA" id="ARBA00022989"/>
    </source>
</evidence>
<dbReference type="PRINTS" id="PR00344">
    <property type="entry name" value="BCTRLSENSOR"/>
</dbReference>
<evidence type="ECO:0000256" key="4">
    <source>
        <dbReference type="ARBA" id="ARBA00022553"/>
    </source>
</evidence>